<dbReference type="SMART" id="SM00361">
    <property type="entry name" value="RRM_1"/>
    <property type="match status" value="1"/>
</dbReference>
<protein>
    <recommendedName>
        <fullName evidence="11">C3H1-type domain-containing protein</fullName>
    </recommendedName>
</protein>
<sequence>ILDQAENELENGATWQNPEPPMDLRIMEKDRANCPFYSKTGACRFGDRCSRKHNFPTSSPTLLIKSMFTTFGMEQCRRDDCDPDASLEYSEEETYQQFLDFYDDVLPEFKNVGKVIQFKVGMDMGRGLGHVYVQYQSKEECQALQCEFCPVTRWKMGCLKYNSVQEGNTATFFMCLEIPTMNFGKLIETPTYLLIRLALPLVRAWRGERGWATMMNTMAGQEEEEALV</sequence>
<dbReference type="GO" id="GO:0005681">
    <property type="term" value="C:spliceosomal complex"/>
    <property type="evidence" value="ECO:0007669"/>
    <property type="project" value="UniProtKB-KW"/>
</dbReference>
<feature type="zinc finger region" description="C3H1-type" evidence="9">
    <location>
        <begin position="28"/>
        <end position="56"/>
    </location>
</feature>
<dbReference type="PANTHER" id="PTHR12620">
    <property type="entry name" value="U2 SNRNP AUXILIARY FACTOR, SMALL SUBUNIT"/>
    <property type="match status" value="1"/>
</dbReference>
<dbReference type="InterPro" id="IPR012677">
    <property type="entry name" value="Nucleotide-bd_a/b_plait_sf"/>
</dbReference>
<dbReference type="PRINTS" id="PR01848">
    <property type="entry name" value="U2AUXFACTOR"/>
</dbReference>
<evidence type="ECO:0000256" key="7">
    <source>
        <dbReference type="ARBA" id="ARBA00022884"/>
    </source>
</evidence>
<dbReference type="GO" id="GO:0000398">
    <property type="term" value="P:mRNA splicing, via spliceosome"/>
    <property type="evidence" value="ECO:0007669"/>
    <property type="project" value="InterPro"/>
</dbReference>
<organism evidence="12">
    <name type="scientific">Castor canadensis</name>
    <name type="common">American beaver</name>
    <dbReference type="NCBI Taxonomy" id="51338"/>
    <lineage>
        <taxon>Eukaryota</taxon>
        <taxon>Metazoa</taxon>
        <taxon>Chordata</taxon>
        <taxon>Craniata</taxon>
        <taxon>Vertebrata</taxon>
        <taxon>Euteleostomi</taxon>
        <taxon>Mammalia</taxon>
        <taxon>Eutheria</taxon>
        <taxon>Euarchontoglires</taxon>
        <taxon>Glires</taxon>
        <taxon>Rodentia</taxon>
        <taxon>Castorimorpha</taxon>
        <taxon>Castoridae</taxon>
        <taxon>Castor</taxon>
    </lineage>
</organism>
<keyword evidence="6 9" id="KW-0862">Zinc</keyword>
<dbReference type="Pfam" id="PF00642">
    <property type="entry name" value="zf-CCCH"/>
    <property type="match status" value="1"/>
</dbReference>
<feature type="region of interest" description="Disordered" evidence="10">
    <location>
        <begin position="1"/>
        <end position="21"/>
    </location>
</feature>
<dbReference type="Gene3D" id="3.30.70.330">
    <property type="match status" value="1"/>
</dbReference>
<evidence type="ECO:0000256" key="3">
    <source>
        <dbReference type="ARBA" id="ARBA00022728"/>
    </source>
</evidence>
<reference evidence="12" key="1">
    <citation type="submission" date="2023-09" db="UniProtKB">
        <authorList>
            <consortium name="Ensembl"/>
        </authorList>
    </citation>
    <scope>IDENTIFICATION</scope>
</reference>
<dbReference type="Ensembl" id="ENSCCNT00000040646.1">
    <property type="protein sequence ID" value="ENSCCNP00000032370.1"/>
    <property type="gene ID" value="ENSCCNG00000030716.1"/>
</dbReference>
<evidence type="ECO:0000256" key="10">
    <source>
        <dbReference type="SAM" id="MobiDB-lite"/>
    </source>
</evidence>
<evidence type="ECO:0000256" key="6">
    <source>
        <dbReference type="ARBA" id="ARBA00022833"/>
    </source>
</evidence>
<keyword evidence="4" id="KW-0677">Repeat</keyword>
<name>A0A8C0ZZL5_CASCN</name>
<dbReference type="InterPro" id="IPR035979">
    <property type="entry name" value="RBD_domain_sf"/>
</dbReference>
<evidence type="ECO:0000256" key="1">
    <source>
        <dbReference type="ARBA" id="ARBA00022664"/>
    </source>
</evidence>
<dbReference type="InterPro" id="IPR000571">
    <property type="entry name" value="Znf_CCCH"/>
</dbReference>
<proteinExistence type="predicted"/>
<keyword evidence="5 9" id="KW-0863">Zinc-finger</keyword>
<evidence type="ECO:0000259" key="11">
    <source>
        <dbReference type="PROSITE" id="PS50103"/>
    </source>
</evidence>
<dbReference type="GO" id="GO:0089701">
    <property type="term" value="C:U2AF complex"/>
    <property type="evidence" value="ECO:0007669"/>
    <property type="project" value="InterPro"/>
</dbReference>
<evidence type="ECO:0000256" key="5">
    <source>
        <dbReference type="ARBA" id="ARBA00022771"/>
    </source>
</evidence>
<dbReference type="SMART" id="SM00356">
    <property type="entry name" value="ZnF_C3H1"/>
    <property type="match status" value="1"/>
</dbReference>
<evidence type="ECO:0000256" key="9">
    <source>
        <dbReference type="PROSITE-ProRule" id="PRU00723"/>
    </source>
</evidence>
<keyword evidence="3" id="KW-0747">Spliceosome</keyword>
<dbReference type="GO" id="GO:0008270">
    <property type="term" value="F:zinc ion binding"/>
    <property type="evidence" value="ECO:0007669"/>
    <property type="project" value="UniProtKB-KW"/>
</dbReference>
<evidence type="ECO:0000313" key="12">
    <source>
        <dbReference type="Ensembl" id="ENSCCNP00000032370.1"/>
    </source>
</evidence>
<keyword evidence="7" id="KW-0694">RNA-binding</keyword>
<evidence type="ECO:0000256" key="2">
    <source>
        <dbReference type="ARBA" id="ARBA00022723"/>
    </source>
</evidence>
<dbReference type="InterPro" id="IPR009145">
    <property type="entry name" value="U2AF_small"/>
</dbReference>
<feature type="domain" description="C3H1-type" evidence="11">
    <location>
        <begin position="28"/>
        <end position="56"/>
    </location>
</feature>
<dbReference type="AlphaFoldDB" id="A0A8C0ZZL5"/>
<evidence type="ECO:0000256" key="8">
    <source>
        <dbReference type="ARBA" id="ARBA00023187"/>
    </source>
</evidence>
<keyword evidence="1" id="KW-0507">mRNA processing</keyword>
<dbReference type="PROSITE" id="PS50103">
    <property type="entry name" value="ZF_C3H1"/>
    <property type="match status" value="1"/>
</dbReference>
<dbReference type="SUPFAM" id="SSF54928">
    <property type="entry name" value="RNA-binding domain, RBD"/>
    <property type="match status" value="1"/>
</dbReference>
<dbReference type="GO" id="GO:0003723">
    <property type="term" value="F:RNA binding"/>
    <property type="evidence" value="ECO:0007669"/>
    <property type="project" value="UniProtKB-KW"/>
</dbReference>
<evidence type="ECO:0000256" key="4">
    <source>
        <dbReference type="ARBA" id="ARBA00022737"/>
    </source>
</evidence>
<keyword evidence="8" id="KW-0508">mRNA splicing</keyword>
<accession>A0A8C0ZZL5</accession>
<keyword evidence="2 9" id="KW-0479">Metal-binding</keyword>
<dbReference type="InterPro" id="IPR003954">
    <property type="entry name" value="RRM_euk-type"/>
</dbReference>